<dbReference type="Proteomes" id="UP001479520">
    <property type="component" value="Chromosome"/>
</dbReference>
<dbReference type="EMBL" id="CP151406">
    <property type="protein sequence ID" value="WZJ21730.1"/>
    <property type="molecule type" value="Genomic_DNA"/>
</dbReference>
<keyword evidence="3" id="KW-1185">Reference proteome</keyword>
<evidence type="ECO:0000259" key="1">
    <source>
        <dbReference type="Pfam" id="PF07238"/>
    </source>
</evidence>
<accession>A0ABZ2XGG5</accession>
<name>A0ABZ2XGG5_9RHOO</name>
<reference evidence="2 3" key="1">
    <citation type="submission" date="2024-04" db="EMBL/GenBank/DDBJ databases">
        <title>Dissimilatory iodate-reducing microorganisms contribute to the enrichment of iodine in groundwater.</title>
        <authorList>
            <person name="Jiang Z."/>
        </authorList>
    </citation>
    <scope>NUCLEOTIDE SEQUENCE [LARGE SCALE GENOMIC DNA]</scope>
    <source>
        <strain evidence="2 3">NCP973</strain>
    </source>
</reference>
<dbReference type="Gene3D" id="2.40.10.220">
    <property type="entry name" value="predicted glycosyltransferase like domains"/>
    <property type="match status" value="1"/>
</dbReference>
<organism evidence="2 3">
    <name type="scientific">Azonexus hydrophilus</name>
    <dbReference type="NCBI Taxonomy" id="418702"/>
    <lineage>
        <taxon>Bacteria</taxon>
        <taxon>Pseudomonadati</taxon>
        <taxon>Pseudomonadota</taxon>
        <taxon>Betaproteobacteria</taxon>
        <taxon>Rhodocyclales</taxon>
        <taxon>Azonexaceae</taxon>
        <taxon>Azonexus</taxon>
    </lineage>
</organism>
<proteinExistence type="predicted"/>
<gene>
    <name evidence="2" type="ORF">AADV58_00880</name>
</gene>
<dbReference type="InterPro" id="IPR009875">
    <property type="entry name" value="PilZ_domain"/>
</dbReference>
<feature type="domain" description="PilZ" evidence="1">
    <location>
        <begin position="3"/>
        <end position="84"/>
    </location>
</feature>
<sequence>MLEQRRHQRIRFGVPPRAKVGFGGKIGEACIENLSMSGLMMHCDIPLEIGQSAGCEFSLFGSPVMDVSVTVVSRLGDLYGARFQAGLINQVVIEDAIRGALASGKASILSVHEVGGRKIMRIAGGLNGSLRNDFMHALTRVGVDEIDLAGVTQVEQAGLALCVVATERHGAVLGEQSVCFAEAWKFALTLPGHPAV</sequence>
<evidence type="ECO:0000313" key="3">
    <source>
        <dbReference type="Proteomes" id="UP001479520"/>
    </source>
</evidence>
<dbReference type="Pfam" id="PF07238">
    <property type="entry name" value="PilZ"/>
    <property type="match status" value="1"/>
</dbReference>
<dbReference type="RefSeq" id="WP_028994050.1">
    <property type="nucleotide sequence ID" value="NZ_CP151406.1"/>
</dbReference>
<evidence type="ECO:0000313" key="2">
    <source>
        <dbReference type="EMBL" id="WZJ21730.1"/>
    </source>
</evidence>
<dbReference type="SUPFAM" id="SSF141371">
    <property type="entry name" value="PilZ domain-like"/>
    <property type="match status" value="1"/>
</dbReference>
<protein>
    <submittedName>
        <fullName evidence="2">PilZ domain-containing protein</fullName>
    </submittedName>
</protein>